<keyword evidence="3" id="KW-0732">Signal</keyword>
<evidence type="ECO:0000259" key="5">
    <source>
        <dbReference type="Pfam" id="PF25564"/>
    </source>
</evidence>
<sequence>MKKLVPGLALAVVAGATAVLPAVALAPPAIAAPGNPGTPSDPQVLFHEDFENDMADGQVKVLGDYVGADGETYGAEGAWADPTMSNGFVLDGTTSDADQAALGSPAGAAQLRNLATGLGGHNGTQPPEANHAVAAFTAGDPGANKVELRTAAPLALDVENKFLTFSVNVGVVNCHAAHPLLRFYLDDGNAEIPVSASAADPCPNGSRTVSSDGSVLFTGSSLGIVLRNEQASGSGNDHAFDDIRVLDATPQLDKSFGTEGAPAGFPTTLTFTVTNTSELASKNGWSFTDNLPTGMEIAPDPRFTTDCGNGAITGGGTPGAMSVALEGDLATGQAACTLSIDVVTPEAEAGDTFTNAAANVDDLVGLNPPGSAQLTVTERGLPKVSCAPAAARATQRWWHFGNGAGLDFGTSGSALPVTTPSTGVNAVEGTTVITDSAGKLLFWSDGVKVLDKNHQVMPNGAGLTGNASATQTVAAFPSLTDPGKYFVVATTGASEVGGSGHLSYSVVDMSLNGGLGDVTATKNVDLAPANGAAEQLTAIPNAAGTGFWVVTAQASSPNIRAYSFDGAGPADPDGAGPLAAGDSVISVMPTPNYNQYGTLNLSPDLSSVLLATGNNAGASRIRLMDFDASTGRFAQRFEWSTPTGAGGNMYSADFSPSGDHVYATRIFGGAHLFRYDIAGAADGAAVKATEVDLGQYHANGGQVKRGPDGRMYVVNRGAATLGVIASPDAADPAEIGFDATALPLTAGTINGWGLPQMVTGCPTTPGIELTKTAELTTDHGTAGKADAGDVITYTFVVHNSGYVPVEDVTVEDALPGLSPVTPASVATLPAGEDAEFTATYTVTQADVDAGGQVVNTATAKGTDPDGGEVTSPEGPGTTAKVDISDAEADLDIVKSAELTTDVAPKGKADDGDVLTYTFTVTNHGKATAHDVSVTDALPGLSAVAPASVATIAPGGQAAFTASYTITHDDVVRGGVENTASVTYQGPTRGGQVPTPVTEQSNTLTTATGPLGAPVLATRADKKVAMKVAKGGKPAAVKLSDEITLTGFLPGGDATGTATLYGPFTDRASIACVPTKRAGSVTFAPRSGTFRSPAVSVSKPGYYTWVVATSEDRRNSAATHACGLAAETTLVHRAEVGKLKIETGFTGMDPSAFGRQARPTQVAIPAIGMKAKVDVVGTRRGSMVIPNDVRKGGWLMGSAAPGEAIGSTVIAGHVSDRHDRPGAFGKLNRAKVGQVVTVRGADGKVQRYRIAKVYTQKRTKGFTGAPVSTTGAHQLTLVTCTGKVRYSNGRFHYTKNQVVIATPIG</sequence>
<reference evidence="6 7" key="1">
    <citation type="submission" date="2019-09" db="EMBL/GenBank/DDBJ databases">
        <title>Pimelobacter sp. isolated from Paulinella.</title>
        <authorList>
            <person name="Jeong S.E."/>
        </authorList>
    </citation>
    <scope>NUCLEOTIDE SEQUENCE [LARGE SCALE GENOMIC DNA]</scope>
    <source>
        <strain evidence="6 7">Pch-N</strain>
    </source>
</reference>
<feature type="chain" id="PRO_5029494185" evidence="3">
    <location>
        <begin position="32"/>
        <end position="1304"/>
    </location>
</feature>
<feature type="domain" description="DUF7507" evidence="4">
    <location>
        <begin position="889"/>
        <end position="987"/>
    </location>
</feature>
<dbReference type="Gene3D" id="2.60.40.10">
    <property type="entry name" value="Immunoglobulins"/>
    <property type="match status" value="2"/>
</dbReference>
<dbReference type="CDD" id="cd05829">
    <property type="entry name" value="Sortase_F"/>
    <property type="match status" value="1"/>
</dbReference>
<dbReference type="InterPro" id="IPR023365">
    <property type="entry name" value="Sortase_dom-sf"/>
</dbReference>
<protein>
    <submittedName>
        <fullName evidence="6">DUF11 domain-containing protein</fullName>
    </submittedName>
</protein>
<dbReference type="Pfam" id="PF25564">
    <property type="entry name" value="DUF7933"/>
    <property type="match status" value="1"/>
</dbReference>
<evidence type="ECO:0000313" key="6">
    <source>
        <dbReference type="EMBL" id="KAB2807913.1"/>
    </source>
</evidence>
<dbReference type="RefSeq" id="WP_151582380.1">
    <property type="nucleotide sequence ID" value="NZ_WBVM01000004.1"/>
</dbReference>
<organism evidence="6 7">
    <name type="scientific">Nocardioides simplex</name>
    <name type="common">Arthrobacter simplex</name>
    <dbReference type="NCBI Taxonomy" id="2045"/>
    <lineage>
        <taxon>Bacteria</taxon>
        <taxon>Bacillati</taxon>
        <taxon>Actinomycetota</taxon>
        <taxon>Actinomycetes</taxon>
        <taxon>Propionibacteriales</taxon>
        <taxon>Nocardioidaceae</taxon>
        <taxon>Pimelobacter</taxon>
    </lineage>
</organism>
<dbReference type="EMBL" id="WBVM01000004">
    <property type="protein sequence ID" value="KAB2807913.1"/>
    <property type="molecule type" value="Genomic_DNA"/>
</dbReference>
<evidence type="ECO:0000313" key="7">
    <source>
        <dbReference type="Proteomes" id="UP000449906"/>
    </source>
</evidence>
<dbReference type="Gene3D" id="2.40.260.10">
    <property type="entry name" value="Sortase"/>
    <property type="match status" value="1"/>
</dbReference>
<evidence type="ECO:0000259" key="4">
    <source>
        <dbReference type="Pfam" id="PF24346"/>
    </source>
</evidence>
<evidence type="ECO:0000256" key="3">
    <source>
        <dbReference type="SAM" id="SignalP"/>
    </source>
</evidence>
<feature type="signal peptide" evidence="3">
    <location>
        <begin position="1"/>
        <end position="31"/>
    </location>
</feature>
<dbReference type="PANTHER" id="PTHR34819">
    <property type="entry name" value="LARGE CYSTEINE-RICH PERIPLASMIC PROTEIN OMCB"/>
    <property type="match status" value="1"/>
</dbReference>
<feature type="domain" description="DUF7507" evidence="4">
    <location>
        <begin position="764"/>
        <end position="871"/>
    </location>
</feature>
<comment type="caution">
    <text evidence="6">The sequence shown here is derived from an EMBL/GenBank/DDBJ whole genome shotgun (WGS) entry which is preliminary data.</text>
</comment>
<proteinExistence type="predicted"/>
<dbReference type="GO" id="GO:0016787">
    <property type="term" value="F:hydrolase activity"/>
    <property type="evidence" value="ECO:0007669"/>
    <property type="project" value="UniProtKB-KW"/>
</dbReference>
<feature type="domain" description="DUF7933" evidence="5">
    <location>
        <begin position="250"/>
        <end position="376"/>
    </location>
</feature>
<dbReference type="InterPro" id="IPR057693">
    <property type="entry name" value="DUF7933"/>
</dbReference>
<dbReference type="InterPro" id="IPR047589">
    <property type="entry name" value="DUF11_rpt"/>
</dbReference>
<dbReference type="SUPFAM" id="SSF63817">
    <property type="entry name" value="Sortase"/>
    <property type="match status" value="1"/>
</dbReference>
<evidence type="ECO:0000256" key="2">
    <source>
        <dbReference type="SAM" id="MobiDB-lite"/>
    </source>
</evidence>
<dbReference type="NCBIfam" id="TIGR01451">
    <property type="entry name" value="B_ant_repeat"/>
    <property type="match status" value="2"/>
</dbReference>
<dbReference type="Pfam" id="PF24346">
    <property type="entry name" value="DUF7507"/>
    <property type="match status" value="2"/>
</dbReference>
<dbReference type="SUPFAM" id="SSF63829">
    <property type="entry name" value="Calcium-dependent phosphotriesterase"/>
    <property type="match status" value="1"/>
</dbReference>
<dbReference type="InterPro" id="IPR005754">
    <property type="entry name" value="Sortase"/>
</dbReference>
<dbReference type="Proteomes" id="UP000449906">
    <property type="component" value="Unassembled WGS sequence"/>
</dbReference>
<dbReference type="InterPro" id="IPR051172">
    <property type="entry name" value="Chlamydia_OmcB"/>
</dbReference>
<dbReference type="GO" id="GO:0005975">
    <property type="term" value="P:carbohydrate metabolic process"/>
    <property type="evidence" value="ECO:0007669"/>
    <property type="project" value="UniProtKB-ARBA"/>
</dbReference>
<accession>A0A7J5DSF0</accession>
<dbReference type="PANTHER" id="PTHR34819:SF3">
    <property type="entry name" value="CELL SURFACE PROTEIN"/>
    <property type="match status" value="1"/>
</dbReference>
<gene>
    <name evidence="6" type="ORF">F9L07_24865</name>
</gene>
<dbReference type="InterPro" id="IPR042001">
    <property type="entry name" value="Sortase_F"/>
</dbReference>
<dbReference type="Pfam" id="PF04203">
    <property type="entry name" value="Sortase"/>
    <property type="match status" value="1"/>
</dbReference>
<keyword evidence="1" id="KW-0378">Hydrolase</keyword>
<feature type="region of interest" description="Disordered" evidence="2">
    <location>
        <begin position="858"/>
        <end position="880"/>
    </location>
</feature>
<evidence type="ECO:0000256" key="1">
    <source>
        <dbReference type="ARBA" id="ARBA00022801"/>
    </source>
</evidence>
<dbReference type="InterPro" id="IPR013783">
    <property type="entry name" value="Ig-like_fold"/>
</dbReference>
<dbReference type="InterPro" id="IPR055354">
    <property type="entry name" value="DUF7507"/>
</dbReference>
<name>A0A7J5DSF0_NOCSI</name>